<dbReference type="HOGENOM" id="CLU_2584088_0_0_7"/>
<evidence type="ECO:0000313" key="1">
    <source>
        <dbReference type="EMBL" id="EIG54057.1"/>
    </source>
</evidence>
<proteinExistence type="predicted"/>
<gene>
    <name evidence="1" type="ORF">DesU5LDRAFT_2393</name>
</gene>
<organism evidence="1">
    <name type="scientific">Desulfovibrio sp. U5L</name>
    <dbReference type="NCBI Taxonomy" id="596152"/>
    <lineage>
        <taxon>Bacteria</taxon>
        <taxon>Pseudomonadati</taxon>
        <taxon>Thermodesulfobacteriota</taxon>
        <taxon>Desulfovibrionia</taxon>
        <taxon>Desulfovibrionales</taxon>
        <taxon>Desulfovibrionaceae</taxon>
        <taxon>Desulfovibrio</taxon>
    </lineage>
</organism>
<name>I2Q2Q1_9BACT</name>
<reference evidence="1" key="1">
    <citation type="submission" date="2011-11" db="EMBL/GenBank/DDBJ databases">
        <title>Improved High-Quality Draft sequence of Desulfovibrio sp. U5L.</title>
        <authorList>
            <consortium name="US DOE Joint Genome Institute"/>
            <person name="Lucas S."/>
            <person name="Han J."/>
            <person name="Lapidus A."/>
            <person name="Cheng J.-F."/>
            <person name="Goodwin L."/>
            <person name="Pitluck S."/>
            <person name="Peters L."/>
            <person name="Ovchinnikova G."/>
            <person name="Held B."/>
            <person name="Detter J.C."/>
            <person name="Han C."/>
            <person name="Tapia R."/>
            <person name="Land M."/>
            <person name="Hauser L."/>
            <person name="Kyrpides N."/>
            <person name="Ivanova N."/>
            <person name="Pagani I."/>
            <person name="Gabster J."/>
            <person name="Walker C."/>
            <person name="Stolyar S."/>
            <person name="Stahl D."/>
            <person name="Arkin A."/>
            <person name="Dehal P."/>
            <person name="Hazen T."/>
            <person name="Woyke T."/>
        </authorList>
    </citation>
    <scope>NUCLEOTIDE SEQUENCE [LARGE SCALE GENOMIC DNA]</scope>
    <source>
        <strain evidence="1">U5L</strain>
    </source>
</reference>
<dbReference type="OrthoDB" id="9801799at2"/>
<sequence length="80" mass="8865">MDLTERLEIATKAAEATYGNVWTPVEPNSREVVRVYLPGKWGYLEILKDGRVNMDKANRAAFDAGLRAQLENAGLAACRV</sequence>
<accession>I2Q2Q1</accession>
<dbReference type="AlphaFoldDB" id="I2Q2Q1"/>
<dbReference type="EMBL" id="JH600068">
    <property type="protein sequence ID" value="EIG54057.1"/>
    <property type="molecule type" value="Genomic_DNA"/>
</dbReference>
<dbReference type="eggNOG" id="ENOG5030AMJ">
    <property type="taxonomic scope" value="Bacteria"/>
</dbReference>
<protein>
    <submittedName>
        <fullName evidence="1">Uncharacterized protein</fullName>
    </submittedName>
</protein>
<dbReference type="STRING" id="596152.DesU5LDRAFT_2393"/>